<dbReference type="OrthoDB" id="2019015at2759"/>
<proteinExistence type="predicted"/>
<dbReference type="InterPro" id="IPR036188">
    <property type="entry name" value="FAD/NAD-bd_sf"/>
</dbReference>
<keyword evidence="2" id="KW-1185">Reference proteome</keyword>
<dbReference type="PANTHER" id="PTHR42923:SF20">
    <property type="entry name" value="FLAVIN-CONTAINING AMINE OXIDASEDEHYDROGENASE"/>
    <property type="match status" value="1"/>
</dbReference>
<name>A0A0E1RZA0_COCIM</name>
<dbReference type="GO" id="GO:0016491">
    <property type="term" value="F:oxidoreductase activity"/>
    <property type="evidence" value="ECO:0007669"/>
    <property type="project" value="TreeGrafter"/>
</dbReference>
<dbReference type="InParanoid" id="A0A0E1RZA0"/>
<evidence type="ECO:0000313" key="2">
    <source>
        <dbReference type="Proteomes" id="UP000001261"/>
    </source>
</evidence>
<reference evidence="2" key="2">
    <citation type="journal article" date="2010" name="Genome Res.">
        <title>Population genomic sequencing of Coccidioides fungi reveals recent hybridization and transposon control.</title>
        <authorList>
            <person name="Neafsey D.E."/>
            <person name="Barker B.M."/>
            <person name="Sharpton T.J."/>
            <person name="Stajich J.E."/>
            <person name="Park D.J."/>
            <person name="Whiston E."/>
            <person name="Hung C.-Y."/>
            <person name="McMahan C."/>
            <person name="White J."/>
            <person name="Sykes S."/>
            <person name="Heiman D."/>
            <person name="Young S."/>
            <person name="Zeng Q."/>
            <person name="Abouelleil A."/>
            <person name="Aftuck L."/>
            <person name="Bessette D."/>
            <person name="Brown A."/>
            <person name="FitzGerald M."/>
            <person name="Lui A."/>
            <person name="Macdonald J.P."/>
            <person name="Priest M."/>
            <person name="Orbach M.J."/>
            <person name="Galgiani J.N."/>
            <person name="Kirkland T.N."/>
            <person name="Cole G.T."/>
            <person name="Birren B.W."/>
            <person name="Henn M.R."/>
            <person name="Taylor J.W."/>
            <person name="Rounsley S.D."/>
        </authorList>
    </citation>
    <scope>GENOME REANNOTATION</scope>
    <source>
        <strain evidence="2">RS</strain>
    </source>
</reference>
<dbReference type="Gene3D" id="1.10.405.20">
    <property type="match status" value="1"/>
</dbReference>
<dbReference type="Gene3D" id="3.50.50.60">
    <property type="entry name" value="FAD/NAD(P)-binding domain"/>
    <property type="match status" value="1"/>
</dbReference>
<dbReference type="Gene3D" id="3.30.70.1990">
    <property type="match status" value="1"/>
</dbReference>
<dbReference type="SUPFAM" id="SSF51905">
    <property type="entry name" value="FAD/NAD(P)-binding domain"/>
    <property type="match status" value="1"/>
</dbReference>
<dbReference type="AlphaFoldDB" id="A0A0E1RZA0"/>
<gene>
    <name evidence="1" type="ORF">CIMG_02660</name>
</gene>
<organism evidence="1 2">
    <name type="scientific">Coccidioides immitis (strain RS)</name>
    <name type="common">Valley fever fungus</name>
    <dbReference type="NCBI Taxonomy" id="246410"/>
    <lineage>
        <taxon>Eukaryota</taxon>
        <taxon>Fungi</taxon>
        <taxon>Dikarya</taxon>
        <taxon>Ascomycota</taxon>
        <taxon>Pezizomycotina</taxon>
        <taxon>Eurotiomycetes</taxon>
        <taxon>Eurotiomycetidae</taxon>
        <taxon>Onygenales</taxon>
        <taxon>Onygenaceae</taxon>
        <taxon>Coccidioides</taxon>
    </lineage>
</organism>
<dbReference type="EMBL" id="GG704911">
    <property type="protein sequence ID" value="EAS37306.2"/>
    <property type="molecule type" value="Genomic_DNA"/>
</dbReference>
<protein>
    <submittedName>
        <fullName evidence="1">Flavin-containing amine oxidasedehydrogenase</fullName>
    </submittedName>
</protein>
<evidence type="ECO:0000313" key="1">
    <source>
        <dbReference type="EMBL" id="EAS37306.2"/>
    </source>
</evidence>
<dbReference type="GeneID" id="4566093"/>
<sequence>MGWNTNPEHRKQRVLIIGAGAAGMACAATLAKRSERFDVTVLEKNSIPGGLAMSLAVDGEKFGADWANTGAQGGTRMFRHSYKFFREYGYEPKEVRIQLSFGKGKDGFWTNMFPTPLLQKHQHEIEKFGRALRAVRHFPFPLWIVPLKRFLWLFGLSREFGYRIVYPITSLLMGIGNEAEDVPCGILVRLFEDPEMKIWDYDPVGFMPARPPMFAFPNMTRFYMDWASGLRAKGVTIRLNTQAVKIIQRNERGIIVETRQMDEDARVTEGSFHDRSMTEEFDKLVLCVPGDEAKRILGETATWREKWILGGVKYYDDITITHCDHNYFENRYEPRFKEELCAKPRTKEQEEQIKFAKGEAGIQSGFRPSYCTFSYHSRPGKNELAFDYSNFQYQFLPEPGSGKPPIPLERHVFQSRFLGENLKGIWTIDQIDDKAVLERRWIHQPSQGWKHYIRVLPYLRYINGKNNTIYAGAWTFANMHEAACITGIAAAVRLGVEYESLDDFADKLFSLYLRAAHGKTFKRKTPDWFTRRRGSAATNNSGPA</sequence>
<dbReference type="OMA" id="VVPWMMF"/>
<dbReference type="Pfam" id="PF13450">
    <property type="entry name" value="NAD_binding_8"/>
    <property type="match status" value="1"/>
</dbReference>
<dbReference type="Proteomes" id="UP000001261">
    <property type="component" value="Unassembled WGS sequence"/>
</dbReference>
<accession>A0A0E1RZA0</accession>
<dbReference type="InterPro" id="IPR050464">
    <property type="entry name" value="Zeta_carotene_desat/Oxidored"/>
</dbReference>
<dbReference type="RefSeq" id="XP_001248889.2">
    <property type="nucleotide sequence ID" value="XM_001248888.2"/>
</dbReference>
<dbReference type="STRING" id="246410.A0A0E1RZA0"/>
<dbReference type="PANTHER" id="PTHR42923">
    <property type="entry name" value="PROTOPORPHYRINOGEN OXIDASE"/>
    <property type="match status" value="1"/>
</dbReference>
<dbReference type="KEGG" id="cim:CIMG_02660"/>
<reference evidence="2" key="1">
    <citation type="journal article" date="2009" name="Genome Res.">
        <title>Comparative genomic analyses of the human fungal pathogens Coccidioides and their relatives.</title>
        <authorList>
            <person name="Sharpton T.J."/>
            <person name="Stajich J.E."/>
            <person name="Rounsley S.D."/>
            <person name="Gardner M.J."/>
            <person name="Wortman J.R."/>
            <person name="Jordar V.S."/>
            <person name="Maiti R."/>
            <person name="Kodira C.D."/>
            <person name="Neafsey D.E."/>
            <person name="Zeng Q."/>
            <person name="Hung C.-Y."/>
            <person name="McMahan C."/>
            <person name="Muszewska A."/>
            <person name="Grynberg M."/>
            <person name="Mandel M.A."/>
            <person name="Kellner E.M."/>
            <person name="Barker B.M."/>
            <person name="Galgiani J.N."/>
            <person name="Orbach M.J."/>
            <person name="Kirkland T.N."/>
            <person name="Cole G.T."/>
            <person name="Henn M.R."/>
            <person name="Birren B.W."/>
            <person name="Taylor J.W."/>
        </authorList>
    </citation>
    <scope>NUCLEOTIDE SEQUENCE [LARGE SCALE GENOMIC DNA]</scope>
    <source>
        <strain evidence="2">RS</strain>
    </source>
</reference>
<dbReference type="VEuPathDB" id="FungiDB:CIMG_02660"/>
<dbReference type="PRINTS" id="PR00419">
    <property type="entry name" value="ADXRDTASE"/>
</dbReference>